<dbReference type="RefSeq" id="WP_058453591.1">
    <property type="nucleotide sequence ID" value="NZ_CAAAIB010000001.1"/>
</dbReference>
<sequence>MHAETLRATAFITVNLDFFSAPFLNQVEFQGWVANSGQEGNIKNLTDTLYLSLTNPVSYLAEFIDALIGKALGPKDTACLRYGDNQRLIALFEQNRSLTKTIVYLARNPAIKKWNEDHPEIVNKTRKINQLMSALAFFREKSEKMAETGFIDEARLGFQLIDDIKKEMVKLIDAIQDDSNSFYKNCVTYIHQARLQLTNHWDYKQILRHLLFVISDNFNRAFPCLQCNSFFNERSEYITSLGSIEKTACAIKQRNSI</sequence>
<gene>
    <name evidence="1" type="ORF">Lmac_2913</name>
</gene>
<organism evidence="1 2">
    <name type="scientific">Legionella maceachernii</name>
    <dbReference type="NCBI Taxonomy" id="466"/>
    <lineage>
        <taxon>Bacteria</taxon>
        <taxon>Pseudomonadati</taxon>
        <taxon>Pseudomonadota</taxon>
        <taxon>Gammaproteobacteria</taxon>
        <taxon>Legionellales</taxon>
        <taxon>Legionellaceae</taxon>
        <taxon>Legionella</taxon>
    </lineage>
</organism>
<reference evidence="1 2" key="1">
    <citation type="submission" date="2015-11" db="EMBL/GenBank/DDBJ databases">
        <title>Genomic analysis of 38 Legionella species identifies large and diverse effector repertoires.</title>
        <authorList>
            <person name="Burstein D."/>
            <person name="Amaro F."/>
            <person name="Zusman T."/>
            <person name="Lifshitz Z."/>
            <person name="Cohen O."/>
            <person name="Gilbert J.A."/>
            <person name="Pupko T."/>
            <person name="Shuman H.A."/>
            <person name="Segal G."/>
        </authorList>
    </citation>
    <scope>NUCLEOTIDE SEQUENCE [LARGE SCALE GENOMIC DNA]</scope>
    <source>
        <strain evidence="1 2">PX-1-G2-E2</strain>
    </source>
</reference>
<dbReference type="Proteomes" id="UP000054908">
    <property type="component" value="Unassembled WGS sequence"/>
</dbReference>
<keyword evidence="2" id="KW-1185">Reference proteome</keyword>
<evidence type="ECO:0000313" key="1">
    <source>
        <dbReference type="EMBL" id="KTD24040.1"/>
    </source>
</evidence>
<dbReference type="PATRIC" id="fig|466.6.peg.3123"/>
<evidence type="ECO:0000313" key="2">
    <source>
        <dbReference type="Proteomes" id="UP000054908"/>
    </source>
</evidence>
<dbReference type="EMBL" id="LNYL01000051">
    <property type="protein sequence ID" value="KTD24040.1"/>
    <property type="molecule type" value="Genomic_DNA"/>
</dbReference>
<dbReference type="OrthoDB" id="5657209at2"/>
<dbReference type="AlphaFoldDB" id="A0A0W0VVE5"/>
<name>A0A0W0VVE5_9GAMM</name>
<comment type="caution">
    <text evidence="1">The sequence shown here is derived from an EMBL/GenBank/DDBJ whole genome shotgun (WGS) entry which is preliminary data.</text>
</comment>
<accession>A0A0W0VVE5</accession>
<proteinExistence type="predicted"/>
<protein>
    <submittedName>
        <fullName evidence="1">Uncharacterized protein</fullName>
    </submittedName>
</protein>